<keyword evidence="1" id="KW-0812">Transmembrane</keyword>
<feature type="transmembrane region" description="Helical" evidence="1">
    <location>
        <begin position="214"/>
        <end position="242"/>
    </location>
</feature>
<dbReference type="AlphaFoldDB" id="A0A6C0BU52"/>
<feature type="transmembrane region" description="Helical" evidence="1">
    <location>
        <begin position="136"/>
        <end position="169"/>
    </location>
</feature>
<protein>
    <submittedName>
        <fullName evidence="2">Uncharacterized protein</fullName>
    </submittedName>
</protein>
<organism evidence="2">
    <name type="scientific">viral metagenome</name>
    <dbReference type="NCBI Taxonomy" id="1070528"/>
    <lineage>
        <taxon>unclassified sequences</taxon>
        <taxon>metagenomes</taxon>
        <taxon>organismal metagenomes</taxon>
    </lineage>
</organism>
<feature type="transmembrane region" description="Helical" evidence="1">
    <location>
        <begin position="289"/>
        <end position="310"/>
    </location>
</feature>
<accession>A0A6C0BU52</accession>
<feature type="transmembrane region" description="Helical" evidence="1">
    <location>
        <begin position="34"/>
        <end position="58"/>
    </location>
</feature>
<feature type="transmembrane region" description="Helical" evidence="1">
    <location>
        <begin position="263"/>
        <end position="283"/>
    </location>
</feature>
<evidence type="ECO:0000256" key="1">
    <source>
        <dbReference type="SAM" id="Phobius"/>
    </source>
</evidence>
<keyword evidence="1" id="KW-1133">Transmembrane helix</keyword>
<evidence type="ECO:0000313" key="2">
    <source>
        <dbReference type="EMBL" id="QHS95099.1"/>
    </source>
</evidence>
<proteinExistence type="predicted"/>
<sequence length="319" mass="36431">MSEIEKQSKNTELLNLFKPPKPLNVGFKDFIKELIYMTVIVIIFFWCGASFHTLIYGYQSYKSTDFKGVNIDDVPYTSSSVYNAKGMERFWTVFPEIIDWFQETLKDVFSSGNYLLMRMIMLLRDNYTDEIPKKGLGFFGLMVSSVISGIAIFTSPVIAILLILGYGLLNIKHFFFTSKAGMPMGWWTGNGNESFFSPAFWLKFFKFFIFPNNILLLIGSCLMFATVPGYIFLAMLYWVIVFAAKGDKNYFNKDGKFNQIWQILKKHSMGIASFWLLIGGLIAWRNLGFGATIAAVLVLILHLGANFFGYSSKEEININ</sequence>
<reference evidence="2" key="1">
    <citation type="journal article" date="2020" name="Nature">
        <title>Giant virus diversity and host interactions through global metagenomics.</title>
        <authorList>
            <person name="Schulz F."/>
            <person name="Roux S."/>
            <person name="Paez-Espino D."/>
            <person name="Jungbluth S."/>
            <person name="Walsh D.A."/>
            <person name="Denef V.J."/>
            <person name="McMahon K.D."/>
            <person name="Konstantinidis K.T."/>
            <person name="Eloe-Fadrosh E.A."/>
            <person name="Kyrpides N.C."/>
            <person name="Woyke T."/>
        </authorList>
    </citation>
    <scope>NUCLEOTIDE SEQUENCE</scope>
    <source>
        <strain evidence="2">GVMAG-M-3300018428-16</strain>
    </source>
</reference>
<name>A0A6C0BU52_9ZZZZ</name>
<keyword evidence="1" id="KW-0472">Membrane</keyword>
<dbReference type="EMBL" id="MN739240">
    <property type="protein sequence ID" value="QHS95099.1"/>
    <property type="molecule type" value="Genomic_DNA"/>
</dbReference>